<dbReference type="RefSeq" id="WP_073112541.1">
    <property type="nucleotide sequence ID" value="NZ_FQZY01000063.1"/>
</dbReference>
<keyword evidence="2" id="KW-1185">Reference proteome</keyword>
<dbReference type="PANTHER" id="PTHR10443:SF12">
    <property type="entry name" value="DIPEPTIDASE"/>
    <property type="match status" value="1"/>
</dbReference>
<gene>
    <name evidence="1" type="ORF">SAMN02745243_03339</name>
</gene>
<sequence>MSYIDMHCDTLMEAYFAKQTNMYELPTAMVDVARLQKGGCMAQFFAIFLPCEDIWDWYKAPKVDDDAYIRSCASIFRETITANPAAIAFAKNDSDIEENSRQSKISVFLTVEDGRDVRGDLNRLKSYYDMGVRLLSLTWNEKNCFGSPNSRDAKVMNQGLTEFGRDAVEYMNELGMLVDVSHLSDGGFYDVAQISKKPFVASHSNSREVCGHPRNLTDDMIRTLAQKGGVAGLNFGPEFLDDTSGNEASTIKKMVEHISHMINIGGIESVAIGTDFDGIEGSLEIGSADKMPMLFAELKRQGIPESGIDKIAYQNVRRVISEVLI</sequence>
<name>A0A1M6TVR4_9FIRM</name>
<protein>
    <submittedName>
        <fullName evidence="1">Membrane dipeptidase</fullName>
    </submittedName>
</protein>
<reference evidence="1 2" key="1">
    <citation type="submission" date="2016-11" db="EMBL/GenBank/DDBJ databases">
        <authorList>
            <person name="Jaros S."/>
            <person name="Januszkiewicz K."/>
            <person name="Wedrychowicz H."/>
        </authorList>
    </citation>
    <scope>NUCLEOTIDE SEQUENCE [LARGE SCALE GENOMIC DNA]</scope>
    <source>
        <strain evidence="1 2">DSM 15480</strain>
    </source>
</reference>
<dbReference type="PANTHER" id="PTHR10443">
    <property type="entry name" value="MICROSOMAL DIPEPTIDASE"/>
    <property type="match status" value="1"/>
</dbReference>
<dbReference type="SUPFAM" id="SSF51556">
    <property type="entry name" value="Metallo-dependent hydrolases"/>
    <property type="match status" value="1"/>
</dbReference>
<dbReference type="Proteomes" id="UP000184301">
    <property type="component" value="Unassembled WGS sequence"/>
</dbReference>
<evidence type="ECO:0000313" key="1">
    <source>
        <dbReference type="EMBL" id="SHK61031.1"/>
    </source>
</evidence>
<accession>A0A1M6TVR4</accession>
<evidence type="ECO:0000313" key="2">
    <source>
        <dbReference type="Proteomes" id="UP000184301"/>
    </source>
</evidence>
<dbReference type="PROSITE" id="PS51365">
    <property type="entry name" value="RENAL_DIPEPTIDASE_2"/>
    <property type="match status" value="1"/>
</dbReference>
<dbReference type="STRING" id="1121950.SAMN02745243_03339"/>
<dbReference type="CDD" id="cd01301">
    <property type="entry name" value="rDP_like"/>
    <property type="match status" value="1"/>
</dbReference>
<dbReference type="InterPro" id="IPR032466">
    <property type="entry name" value="Metal_Hydrolase"/>
</dbReference>
<dbReference type="InterPro" id="IPR008257">
    <property type="entry name" value="Pept_M19"/>
</dbReference>
<dbReference type="GO" id="GO:0006508">
    <property type="term" value="P:proteolysis"/>
    <property type="evidence" value="ECO:0007669"/>
    <property type="project" value="InterPro"/>
</dbReference>
<dbReference type="EMBL" id="FQZY01000063">
    <property type="protein sequence ID" value="SHK61031.1"/>
    <property type="molecule type" value="Genomic_DNA"/>
</dbReference>
<dbReference type="Pfam" id="PF01244">
    <property type="entry name" value="Peptidase_M19"/>
    <property type="match status" value="1"/>
</dbReference>
<dbReference type="OrthoDB" id="9804920at2"/>
<organism evidence="1 2">
    <name type="scientific">Hespellia stercorisuis DSM 15480</name>
    <dbReference type="NCBI Taxonomy" id="1121950"/>
    <lineage>
        <taxon>Bacteria</taxon>
        <taxon>Bacillati</taxon>
        <taxon>Bacillota</taxon>
        <taxon>Clostridia</taxon>
        <taxon>Lachnospirales</taxon>
        <taxon>Lachnospiraceae</taxon>
        <taxon>Hespellia</taxon>
    </lineage>
</organism>
<proteinExistence type="predicted"/>
<dbReference type="GO" id="GO:0070573">
    <property type="term" value="F:metallodipeptidase activity"/>
    <property type="evidence" value="ECO:0007669"/>
    <property type="project" value="InterPro"/>
</dbReference>
<dbReference type="AlphaFoldDB" id="A0A1M6TVR4"/>
<dbReference type="Gene3D" id="3.20.20.140">
    <property type="entry name" value="Metal-dependent hydrolases"/>
    <property type="match status" value="1"/>
</dbReference>